<dbReference type="Pfam" id="PF01596">
    <property type="entry name" value="Methyltransf_3"/>
    <property type="match status" value="1"/>
</dbReference>
<dbReference type="GeneID" id="26658624"/>
<dbReference type="EC" id="2.1.1.-" evidence="4"/>
<dbReference type="EMBL" id="LN831302">
    <property type="protein sequence ID" value="CQH53336.1"/>
    <property type="molecule type" value="Genomic_DNA"/>
</dbReference>
<dbReference type="CDD" id="cd02440">
    <property type="entry name" value="AdoMet_MTases"/>
    <property type="match status" value="1"/>
</dbReference>
<keyword evidence="2 4" id="KW-0808">Transferase</keyword>
<accession>A0A0U5H5C0</accession>
<dbReference type="GO" id="GO:0008171">
    <property type="term" value="F:O-methyltransferase activity"/>
    <property type="evidence" value="ECO:0007669"/>
    <property type="project" value="InterPro"/>
</dbReference>
<reference evidence="5" key="1">
    <citation type="journal article" date="2016" name="Environ. Microbiol.">
        <title>The complete genome of a viable archaeum isolated from 123-million-year-old rock salt.</title>
        <authorList>
            <person name="Jaakkola S.T."/>
            <person name="Pfeiffer F."/>
            <person name="Ravantti J.J."/>
            <person name="Guo Q."/>
            <person name="Liu Y."/>
            <person name="Chen X."/>
            <person name="Ma H."/>
            <person name="Yang C."/>
            <person name="Oksanen H.M."/>
            <person name="Bamford D.H."/>
        </authorList>
    </citation>
    <scope>NUCLEOTIDE SEQUENCE</scope>
    <source>
        <strain evidence="5">JI20-1</strain>
    </source>
</reference>
<dbReference type="Proteomes" id="UP000066737">
    <property type="component" value="Chromosome I"/>
</dbReference>
<evidence type="ECO:0000256" key="2">
    <source>
        <dbReference type="ARBA" id="ARBA00022679"/>
    </source>
</evidence>
<evidence type="ECO:0000256" key="1">
    <source>
        <dbReference type="ARBA" id="ARBA00022603"/>
    </source>
</evidence>
<name>A0A0U5H5C0_9EURY</name>
<dbReference type="PANTHER" id="PTHR43167:SF1">
    <property type="entry name" value="PUTATIVE (AFU_ORTHOLOGUE AFUA_6G01830)-RELATED"/>
    <property type="match status" value="1"/>
</dbReference>
<keyword evidence="5" id="KW-1185">Reference proteome</keyword>
<sequence>MNRVLSDTIDALLDAANPEPPELLREMTEYGREQEFPIVGPDVGQFFRVAATLADAERVFEFGSGFGYSAAWFRTALPADGDIVLTDYDESNLATAREFLDRQDGATAHYEAGDAMATFEDYDGPFDVVLLDHDKPLYVEAFEDAREKLADGGVVVADNVMAGPVEPENVTAALDGAEPVDDHTEAIAEYVAHVRDDPGFETAFVPLGEGISVSVKR</sequence>
<organism evidence="4 5">
    <name type="scientific">Halobacterium hubeiense</name>
    <dbReference type="NCBI Taxonomy" id="1407499"/>
    <lineage>
        <taxon>Archaea</taxon>
        <taxon>Methanobacteriati</taxon>
        <taxon>Methanobacteriota</taxon>
        <taxon>Stenosarchaea group</taxon>
        <taxon>Halobacteria</taxon>
        <taxon>Halobacteriales</taxon>
        <taxon>Halobacteriaceae</taxon>
        <taxon>Halobacterium</taxon>
    </lineage>
</organism>
<evidence type="ECO:0000256" key="3">
    <source>
        <dbReference type="ARBA" id="ARBA00022691"/>
    </source>
</evidence>
<dbReference type="KEGG" id="hhb:Hhub_1953"/>
<dbReference type="PROSITE" id="PS51682">
    <property type="entry name" value="SAM_OMT_I"/>
    <property type="match status" value="1"/>
</dbReference>
<evidence type="ECO:0000313" key="5">
    <source>
        <dbReference type="Proteomes" id="UP000066737"/>
    </source>
</evidence>
<dbReference type="InterPro" id="IPR002935">
    <property type="entry name" value="SAM_O-MeTrfase"/>
</dbReference>
<keyword evidence="1 4" id="KW-0489">Methyltransferase</keyword>
<evidence type="ECO:0000313" key="4">
    <source>
        <dbReference type="EMBL" id="CQH53336.1"/>
    </source>
</evidence>
<keyword evidence="3" id="KW-0949">S-adenosyl-L-methionine</keyword>
<dbReference type="AlphaFoldDB" id="A0A0U5H5C0"/>
<dbReference type="GO" id="GO:0032259">
    <property type="term" value="P:methylation"/>
    <property type="evidence" value="ECO:0007669"/>
    <property type="project" value="UniProtKB-KW"/>
</dbReference>
<dbReference type="OrthoDB" id="21414at2157"/>
<dbReference type="STRING" id="1407499.HHUB_1953"/>
<proteinExistence type="predicted"/>
<dbReference type="SUPFAM" id="SSF53335">
    <property type="entry name" value="S-adenosyl-L-methionine-dependent methyltransferases"/>
    <property type="match status" value="1"/>
</dbReference>
<dbReference type="PANTHER" id="PTHR43167">
    <property type="entry name" value="PUTATIVE (AFU_ORTHOLOGUE AFUA_6G01830)-RELATED"/>
    <property type="match status" value="1"/>
</dbReference>
<dbReference type="Gene3D" id="3.40.50.150">
    <property type="entry name" value="Vaccinia Virus protein VP39"/>
    <property type="match status" value="1"/>
</dbReference>
<gene>
    <name evidence="4" type="ORF">HHUB_1953</name>
</gene>
<dbReference type="RefSeq" id="WP_059058196.1">
    <property type="nucleotide sequence ID" value="NZ_CEML01000002.1"/>
</dbReference>
<protein>
    <submittedName>
        <fullName evidence="4">Probable methyltransferase</fullName>
        <ecNumber evidence="4">2.1.1.-</ecNumber>
    </submittedName>
</protein>
<dbReference type="InterPro" id="IPR029063">
    <property type="entry name" value="SAM-dependent_MTases_sf"/>
</dbReference>